<sequence length="64" mass="7115">MPVLSIRRRCAALVDQFKSFVRRNRKHLLLGGAALLVFVLVLLRPVLGTPIALALAVVTLRRKP</sequence>
<accession>A0ABP6DL65</accession>
<protein>
    <recommendedName>
        <fullName evidence="3">Transmembrane protein PGPGW</fullName>
    </recommendedName>
</protein>
<proteinExistence type="predicted"/>
<name>A0ABP6DL65_9ACTN</name>
<gene>
    <name evidence="1" type="ORF">GCM10010307_54560</name>
</gene>
<dbReference type="EMBL" id="BAAASJ010000072">
    <property type="protein sequence ID" value="GAA2647811.1"/>
    <property type="molecule type" value="Genomic_DNA"/>
</dbReference>
<reference evidence="2" key="1">
    <citation type="journal article" date="2019" name="Int. J. Syst. Evol. Microbiol.">
        <title>The Global Catalogue of Microorganisms (GCM) 10K type strain sequencing project: providing services to taxonomists for standard genome sequencing and annotation.</title>
        <authorList>
            <consortium name="The Broad Institute Genomics Platform"/>
            <consortium name="The Broad Institute Genome Sequencing Center for Infectious Disease"/>
            <person name="Wu L."/>
            <person name="Ma J."/>
        </authorList>
    </citation>
    <scope>NUCLEOTIDE SEQUENCE [LARGE SCALE GENOMIC DNA]</scope>
    <source>
        <strain evidence="2">JCM 4524</strain>
    </source>
</reference>
<evidence type="ECO:0000313" key="2">
    <source>
        <dbReference type="Proteomes" id="UP001500151"/>
    </source>
</evidence>
<evidence type="ECO:0000313" key="1">
    <source>
        <dbReference type="EMBL" id="GAA2647811.1"/>
    </source>
</evidence>
<evidence type="ECO:0008006" key="3">
    <source>
        <dbReference type="Google" id="ProtNLM"/>
    </source>
</evidence>
<organism evidence="1 2">
    <name type="scientific">Streptomyces vastus</name>
    <dbReference type="NCBI Taxonomy" id="285451"/>
    <lineage>
        <taxon>Bacteria</taxon>
        <taxon>Bacillati</taxon>
        <taxon>Actinomycetota</taxon>
        <taxon>Actinomycetes</taxon>
        <taxon>Kitasatosporales</taxon>
        <taxon>Streptomycetaceae</taxon>
        <taxon>Streptomyces</taxon>
    </lineage>
</organism>
<dbReference type="Proteomes" id="UP001500151">
    <property type="component" value="Unassembled WGS sequence"/>
</dbReference>
<keyword evidence="2" id="KW-1185">Reference proteome</keyword>
<dbReference type="RefSeq" id="WP_344393621.1">
    <property type="nucleotide sequence ID" value="NZ_BAAASJ010000072.1"/>
</dbReference>
<comment type="caution">
    <text evidence="1">The sequence shown here is derived from an EMBL/GenBank/DDBJ whole genome shotgun (WGS) entry which is preliminary data.</text>
</comment>